<evidence type="ECO:0000313" key="18">
    <source>
        <dbReference type="EMBL" id="QRW23012.1"/>
    </source>
</evidence>
<dbReference type="KEGG" id="rsx:RhiXN_08048"/>
<keyword evidence="13" id="KW-0511">Multifunctional enzyme</keyword>
<evidence type="ECO:0000256" key="12">
    <source>
        <dbReference type="ARBA" id="ARBA00023172"/>
    </source>
</evidence>
<evidence type="ECO:0000256" key="5">
    <source>
        <dbReference type="ARBA" id="ARBA00022759"/>
    </source>
</evidence>
<dbReference type="EMBL" id="CP059666">
    <property type="protein sequence ID" value="QRW23012.1"/>
    <property type="molecule type" value="Genomic_DNA"/>
</dbReference>
<proteinExistence type="predicted"/>
<evidence type="ECO:0000256" key="10">
    <source>
        <dbReference type="ARBA" id="ARBA00022918"/>
    </source>
</evidence>
<evidence type="ECO:0000259" key="17">
    <source>
        <dbReference type="PROSITE" id="PS50994"/>
    </source>
</evidence>
<sequence length="459" mass="51010">MSVKELTQGGTNVLFCKSFGAILVGNQGNGPEIGFAKETSGNKIKVLRTNGGGEYTSNAFEDWLRSKGIEHQKTKANSLKSNAVAERAIRTLNNSKQCMRANADLPDKFWGYAILHAAYISNVTPKTSLNGQTPEEVFSGQTPNVARLCIFGCTAWARIPNNKRTYLDFAPNQKAHLLVQRETGKILTSQDVVFDEGIGNCHWVILETYKDNSSAENEPKSNAHNSNTKNKPKPKTHDSNAKTKPMENPPAAEPVTFQRSTRPSKPPQRYRANVGAEDAWLTHINAMVEAFNTALAAPPTTFAEAMSCVDAQMWMGAMNEEYDLITKHGVGRRVEQPIGRNVVKCKWVFGYKIGPNSEILRYKVRLVAKGYSQRPGIDFEDTSSPVANSDSTRTLLAKGTSKDYDIIQLDIKTAFLHGTIEEEIYMEQPEGFEDDPVKYVWRLKKALYGLKQAAQAFYS</sequence>
<keyword evidence="5" id="KW-0255">Endonuclease</keyword>
<evidence type="ECO:0000256" key="9">
    <source>
        <dbReference type="ARBA" id="ARBA00022908"/>
    </source>
</evidence>
<dbReference type="SUPFAM" id="SSF53098">
    <property type="entry name" value="Ribonuclease H-like"/>
    <property type="match status" value="1"/>
</dbReference>
<dbReference type="InterPro" id="IPR012337">
    <property type="entry name" value="RNaseH-like_sf"/>
</dbReference>
<dbReference type="InterPro" id="IPR013103">
    <property type="entry name" value="RVT_2"/>
</dbReference>
<name>A0A8H8P3M4_9AGAM</name>
<dbReference type="GO" id="GO:0003887">
    <property type="term" value="F:DNA-directed DNA polymerase activity"/>
    <property type="evidence" value="ECO:0007669"/>
    <property type="project" value="UniProtKB-KW"/>
</dbReference>
<feature type="domain" description="Integrase catalytic" evidence="17">
    <location>
        <begin position="45"/>
        <end position="142"/>
    </location>
</feature>
<dbReference type="GO" id="GO:0016787">
    <property type="term" value="F:hydrolase activity"/>
    <property type="evidence" value="ECO:0007669"/>
    <property type="project" value="UniProtKB-KW"/>
</dbReference>
<dbReference type="InterPro" id="IPR039537">
    <property type="entry name" value="Retrotran_Ty1/copia-like"/>
</dbReference>
<keyword evidence="4" id="KW-0479">Metal-binding</keyword>
<accession>A0A8H8P3M4</accession>
<keyword evidence="6" id="KW-0378">Hydrolase</keyword>
<evidence type="ECO:0000256" key="3">
    <source>
        <dbReference type="ARBA" id="ARBA00022722"/>
    </source>
</evidence>
<evidence type="ECO:0000256" key="6">
    <source>
        <dbReference type="ARBA" id="ARBA00022801"/>
    </source>
</evidence>
<dbReference type="Proteomes" id="UP000650533">
    <property type="component" value="Chromosome 9"/>
</dbReference>
<dbReference type="RefSeq" id="XP_043183249.1">
    <property type="nucleotide sequence ID" value="XM_043327864.1"/>
</dbReference>
<dbReference type="GO" id="GO:0015074">
    <property type="term" value="P:DNA integration"/>
    <property type="evidence" value="ECO:0007669"/>
    <property type="project" value="UniProtKB-KW"/>
</dbReference>
<organism evidence="18 19">
    <name type="scientific">Rhizoctonia solani</name>
    <dbReference type="NCBI Taxonomy" id="456999"/>
    <lineage>
        <taxon>Eukaryota</taxon>
        <taxon>Fungi</taxon>
        <taxon>Dikarya</taxon>
        <taxon>Basidiomycota</taxon>
        <taxon>Agaricomycotina</taxon>
        <taxon>Agaricomycetes</taxon>
        <taxon>Cantharellales</taxon>
        <taxon>Ceratobasidiaceae</taxon>
        <taxon>Rhizoctonia</taxon>
    </lineage>
</organism>
<feature type="compositionally biased region" description="Polar residues" evidence="16">
    <location>
        <begin position="213"/>
        <end position="226"/>
    </location>
</feature>
<dbReference type="GO" id="GO:0003964">
    <property type="term" value="F:RNA-directed DNA polymerase activity"/>
    <property type="evidence" value="ECO:0007669"/>
    <property type="project" value="UniProtKB-KW"/>
</dbReference>
<dbReference type="GO" id="GO:0032196">
    <property type="term" value="P:transposition"/>
    <property type="evidence" value="ECO:0007669"/>
    <property type="project" value="UniProtKB-KW"/>
</dbReference>
<dbReference type="GO" id="GO:0003723">
    <property type="term" value="F:RNA binding"/>
    <property type="evidence" value="ECO:0007669"/>
    <property type="project" value="UniProtKB-KW"/>
</dbReference>
<keyword evidence="12" id="KW-0233">DNA recombination</keyword>
<keyword evidence="10" id="KW-0695">RNA-directed DNA polymerase</keyword>
<dbReference type="PROSITE" id="PS50994">
    <property type="entry name" value="INTEGRASE"/>
    <property type="match status" value="1"/>
</dbReference>
<comment type="catalytic activity">
    <reaction evidence="14">
        <text>DNA(n) + a 2'-deoxyribonucleoside 5'-triphosphate = DNA(n+1) + diphosphate</text>
        <dbReference type="Rhea" id="RHEA:22508"/>
        <dbReference type="Rhea" id="RHEA-COMP:17339"/>
        <dbReference type="Rhea" id="RHEA-COMP:17340"/>
        <dbReference type="ChEBI" id="CHEBI:33019"/>
        <dbReference type="ChEBI" id="CHEBI:61560"/>
        <dbReference type="ChEBI" id="CHEBI:173112"/>
        <dbReference type="EC" id="2.7.7.49"/>
    </reaction>
</comment>
<keyword evidence="1" id="KW-0815">Transposition</keyword>
<dbReference type="GO" id="GO:0006310">
    <property type="term" value="P:DNA recombination"/>
    <property type="evidence" value="ECO:0007669"/>
    <property type="project" value="UniProtKB-KW"/>
</dbReference>
<keyword evidence="7" id="KW-0460">Magnesium</keyword>
<dbReference type="Gene3D" id="3.30.420.10">
    <property type="entry name" value="Ribonuclease H-like superfamily/Ribonuclease H"/>
    <property type="match status" value="1"/>
</dbReference>
<reference evidence="18" key="1">
    <citation type="submission" date="2020-05" db="EMBL/GenBank/DDBJ databases">
        <title>Evolutionary and genomic comparisons of hybrid uninucleate and nonhybrid Rhizoctonia fungi.</title>
        <authorList>
            <person name="Li C."/>
            <person name="Chen X."/>
        </authorList>
    </citation>
    <scope>NUCLEOTIDE SEQUENCE</scope>
    <source>
        <strain evidence="18">AG-1 IA</strain>
    </source>
</reference>
<dbReference type="GO" id="GO:0005634">
    <property type="term" value="C:nucleus"/>
    <property type="evidence" value="ECO:0007669"/>
    <property type="project" value="UniProtKB-ARBA"/>
</dbReference>
<dbReference type="GO" id="GO:0046872">
    <property type="term" value="F:metal ion binding"/>
    <property type="evidence" value="ECO:0007669"/>
    <property type="project" value="UniProtKB-KW"/>
</dbReference>
<evidence type="ECO:0000256" key="13">
    <source>
        <dbReference type="ARBA" id="ARBA00023268"/>
    </source>
</evidence>
<feature type="compositionally biased region" description="Basic and acidic residues" evidence="16">
    <location>
        <begin position="235"/>
        <end position="245"/>
    </location>
</feature>
<dbReference type="InterPro" id="IPR036397">
    <property type="entry name" value="RNaseH_sf"/>
</dbReference>
<gene>
    <name evidence="18" type="ORF">RhiXN_08048</name>
</gene>
<evidence type="ECO:0000256" key="11">
    <source>
        <dbReference type="ARBA" id="ARBA00022932"/>
    </source>
</evidence>
<evidence type="ECO:0000256" key="7">
    <source>
        <dbReference type="ARBA" id="ARBA00022842"/>
    </source>
</evidence>
<comment type="catalytic activity">
    <reaction evidence="15">
        <text>DNA(n) + a 2'-deoxyribonucleoside 5'-triphosphate = DNA(n+1) + diphosphate</text>
        <dbReference type="Rhea" id="RHEA:22508"/>
        <dbReference type="Rhea" id="RHEA-COMP:17339"/>
        <dbReference type="Rhea" id="RHEA-COMP:17340"/>
        <dbReference type="ChEBI" id="CHEBI:33019"/>
        <dbReference type="ChEBI" id="CHEBI:61560"/>
        <dbReference type="ChEBI" id="CHEBI:173112"/>
        <dbReference type="EC" id="2.7.7.7"/>
    </reaction>
</comment>
<evidence type="ECO:0000256" key="14">
    <source>
        <dbReference type="ARBA" id="ARBA00048173"/>
    </source>
</evidence>
<dbReference type="Pfam" id="PF07727">
    <property type="entry name" value="RVT_2"/>
    <property type="match status" value="1"/>
</dbReference>
<evidence type="ECO:0000256" key="15">
    <source>
        <dbReference type="ARBA" id="ARBA00049244"/>
    </source>
</evidence>
<dbReference type="GeneID" id="67030327"/>
<keyword evidence="8" id="KW-0694">RNA-binding</keyword>
<dbReference type="GO" id="GO:0004519">
    <property type="term" value="F:endonuclease activity"/>
    <property type="evidence" value="ECO:0007669"/>
    <property type="project" value="UniProtKB-KW"/>
</dbReference>
<dbReference type="PANTHER" id="PTHR42648:SF11">
    <property type="entry name" value="TRANSPOSON TY4-P GAG-POL POLYPROTEIN"/>
    <property type="match status" value="1"/>
</dbReference>
<evidence type="ECO:0000313" key="19">
    <source>
        <dbReference type="Proteomes" id="UP000650533"/>
    </source>
</evidence>
<evidence type="ECO:0000256" key="2">
    <source>
        <dbReference type="ARBA" id="ARBA00022695"/>
    </source>
</evidence>
<keyword evidence="11" id="KW-0808">Transferase</keyword>
<evidence type="ECO:0000256" key="16">
    <source>
        <dbReference type="SAM" id="MobiDB-lite"/>
    </source>
</evidence>
<dbReference type="AlphaFoldDB" id="A0A8H8P3M4"/>
<keyword evidence="2" id="KW-0548">Nucleotidyltransferase</keyword>
<feature type="region of interest" description="Disordered" evidence="16">
    <location>
        <begin position="213"/>
        <end position="271"/>
    </location>
</feature>
<keyword evidence="3" id="KW-0540">Nuclease</keyword>
<dbReference type="InterPro" id="IPR001584">
    <property type="entry name" value="Integrase_cat-core"/>
</dbReference>
<evidence type="ECO:0000256" key="8">
    <source>
        <dbReference type="ARBA" id="ARBA00022884"/>
    </source>
</evidence>
<keyword evidence="9" id="KW-0229">DNA integration</keyword>
<keyword evidence="11" id="KW-0239">DNA-directed DNA polymerase</keyword>
<dbReference type="PANTHER" id="PTHR42648">
    <property type="entry name" value="TRANSPOSASE, PUTATIVE-RELATED"/>
    <property type="match status" value="1"/>
</dbReference>
<evidence type="ECO:0000256" key="4">
    <source>
        <dbReference type="ARBA" id="ARBA00022723"/>
    </source>
</evidence>
<evidence type="ECO:0000256" key="1">
    <source>
        <dbReference type="ARBA" id="ARBA00022578"/>
    </source>
</evidence>
<protein>
    <submittedName>
        <fullName evidence="18">Retrovirus-related Pol polyprotein from transposon TNT 1-94</fullName>
    </submittedName>
</protein>